<dbReference type="VEuPathDB" id="TriTrypDB:TcG_06500"/>
<dbReference type="VEuPathDB" id="TriTrypDB:TcCL_NonESM09236"/>
<reference evidence="2 3" key="1">
    <citation type="journal article" date="2018" name="Microb. Genom.">
        <title>Expanding an expanded genome: long-read sequencing of Trypanosoma cruzi.</title>
        <authorList>
            <person name="Berna L."/>
            <person name="Rodriguez M."/>
            <person name="Chiribao M.L."/>
            <person name="Parodi-Talice A."/>
            <person name="Pita S."/>
            <person name="Rijo G."/>
            <person name="Alvarez-Valin F."/>
            <person name="Robello C."/>
        </authorList>
    </citation>
    <scope>NUCLEOTIDE SEQUENCE [LARGE SCALE GENOMIC DNA]</scope>
    <source>
        <strain evidence="2 3">Dm28c</strain>
    </source>
</reference>
<dbReference type="SUPFAM" id="SSF52540">
    <property type="entry name" value="P-loop containing nucleoside triphosphate hydrolases"/>
    <property type="match status" value="1"/>
</dbReference>
<evidence type="ECO:0000313" key="3">
    <source>
        <dbReference type="Proteomes" id="UP000246121"/>
    </source>
</evidence>
<feature type="region of interest" description="Disordered" evidence="1">
    <location>
        <begin position="1"/>
        <end position="75"/>
    </location>
</feature>
<dbReference type="VEuPathDB" id="TriTrypDB:Tc_MARK_4274"/>
<dbReference type="EMBL" id="PRFA01000002">
    <property type="protein sequence ID" value="PWV02666.1"/>
    <property type="molecule type" value="Genomic_DNA"/>
</dbReference>
<dbReference type="VEuPathDB" id="TriTrypDB:TCDM_01663"/>
<protein>
    <recommendedName>
        <fullName evidence="4">G domain-containing protein</fullName>
    </recommendedName>
</protein>
<organism evidence="2 3">
    <name type="scientific">Trypanosoma cruzi</name>
    <dbReference type="NCBI Taxonomy" id="5693"/>
    <lineage>
        <taxon>Eukaryota</taxon>
        <taxon>Discoba</taxon>
        <taxon>Euglenozoa</taxon>
        <taxon>Kinetoplastea</taxon>
        <taxon>Metakinetoplastina</taxon>
        <taxon>Trypanosomatida</taxon>
        <taxon>Trypanosomatidae</taxon>
        <taxon>Trypanosoma</taxon>
        <taxon>Schizotrypanum</taxon>
    </lineage>
</organism>
<dbReference type="VEuPathDB" id="TriTrypDB:TcYC6_0071780"/>
<dbReference type="VEuPathDB" id="TriTrypDB:TcBrA4_0059700"/>
<dbReference type="Gene3D" id="3.40.50.300">
    <property type="entry name" value="P-loop containing nucleotide triphosphate hydrolases"/>
    <property type="match status" value="1"/>
</dbReference>
<evidence type="ECO:0008006" key="4">
    <source>
        <dbReference type="Google" id="ProtNLM"/>
    </source>
</evidence>
<dbReference type="VEuPathDB" id="TriTrypDB:TCSYLVIO_005647"/>
<dbReference type="VEuPathDB" id="TriTrypDB:ECC02_002687"/>
<gene>
    <name evidence="2" type="ORF">C4B63_2g341</name>
</gene>
<dbReference type="InterPro" id="IPR027417">
    <property type="entry name" value="P-loop_NTPase"/>
</dbReference>
<feature type="compositionally biased region" description="Low complexity" evidence="1">
    <location>
        <begin position="33"/>
        <end position="46"/>
    </location>
</feature>
<comment type="caution">
    <text evidence="2">The sequence shown here is derived from an EMBL/GenBank/DDBJ whole genome shotgun (WGS) entry which is preliminary data.</text>
</comment>
<dbReference type="VEuPathDB" id="TriTrypDB:C3747_1g379"/>
<name>A0A2V2W1Y8_TRYCR</name>
<accession>A0A2V2W1Y8</accession>
<dbReference type="VEuPathDB" id="TriTrypDB:C4B63_2g341"/>
<dbReference type="OrthoDB" id="244208at2759"/>
<evidence type="ECO:0000313" key="2">
    <source>
        <dbReference type="EMBL" id="PWV02666.1"/>
    </source>
</evidence>
<dbReference type="VEuPathDB" id="TriTrypDB:BCY84_14505"/>
<dbReference type="AlphaFoldDB" id="A0A2V2W1Y8"/>
<dbReference type="VEuPathDB" id="TriTrypDB:TcCLB.504123.40"/>
<dbReference type="Proteomes" id="UP000246121">
    <property type="component" value="Unassembled WGS sequence"/>
</dbReference>
<proteinExistence type="predicted"/>
<sequence length="389" mass="42762">MPVWRRRKTTAAAVPLGSGSDSESTLDDQHAYSSSVSEFSCSEAPSQCGQQMPPRRPRSVTSVPTSGAGGPSNLALLPSSRNGTLRSFMLSPSRFARTQSNPLFAGASWENDSARNASLQEIPVPRRLLPRQRQRETMRVLIIGAPQVGKSSLVNSYRAAVTNNTKWPAAPVGICGFCGTTTVDPFPNHPSEPTWLCIDTPGRFYDAGSQQLLQKLFLGVPWKTRLAGKDALRPEEIERLPVVSENSAHQCIVVVSAIDLIQDNGWMNVFFWKSRYESAPDAEGVVMNLQGLISSVRSFLHDASPFVVISKMDLVGGAGNAAARRAISSMLARCIPLNRLYFCASPNDESSYETKRPRTVDLDTRVSLIRLHEDLSLAFRWRRTIEEDA</sequence>
<evidence type="ECO:0000256" key="1">
    <source>
        <dbReference type="SAM" id="MobiDB-lite"/>
    </source>
</evidence>